<evidence type="ECO:0000256" key="1">
    <source>
        <dbReference type="SAM" id="MobiDB-lite"/>
    </source>
</evidence>
<reference evidence="2 3" key="1">
    <citation type="journal article" date="2018" name="PLoS Genet.">
        <title>Population sequencing reveals clonal diversity and ancestral inbreeding in the grapevine cultivar Chardonnay.</title>
        <authorList>
            <person name="Roach M.J."/>
            <person name="Johnson D.L."/>
            <person name="Bohlmann J."/>
            <person name="van Vuuren H.J."/>
            <person name="Jones S.J."/>
            <person name="Pretorius I.S."/>
            <person name="Schmidt S.A."/>
            <person name="Borneman A.R."/>
        </authorList>
    </citation>
    <scope>NUCLEOTIDE SEQUENCE [LARGE SCALE GENOMIC DNA]</scope>
    <source>
        <strain evidence="3">cv. Chardonnay</strain>
        <tissue evidence="2">Leaf</tissue>
    </source>
</reference>
<name>A0A438IK92_VITVI</name>
<dbReference type="AlphaFoldDB" id="A0A438IK92"/>
<protein>
    <submittedName>
        <fullName evidence="2">Uncharacterized protein</fullName>
    </submittedName>
</protein>
<dbReference type="EMBL" id="QGNW01000103">
    <property type="protein sequence ID" value="RVW97142.1"/>
    <property type="molecule type" value="Genomic_DNA"/>
</dbReference>
<comment type="caution">
    <text evidence="2">The sequence shown here is derived from an EMBL/GenBank/DDBJ whole genome shotgun (WGS) entry which is preliminary data.</text>
</comment>
<evidence type="ECO:0000313" key="2">
    <source>
        <dbReference type="EMBL" id="RVW97142.1"/>
    </source>
</evidence>
<feature type="region of interest" description="Disordered" evidence="1">
    <location>
        <begin position="1"/>
        <end position="28"/>
    </location>
</feature>
<dbReference type="Proteomes" id="UP000288805">
    <property type="component" value="Unassembled WGS sequence"/>
</dbReference>
<organism evidence="2 3">
    <name type="scientific">Vitis vinifera</name>
    <name type="common">Grape</name>
    <dbReference type="NCBI Taxonomy" id="29760"/>
    <lineage>
        <taxon>Eukaryota</taxon>
        <taxon>Viridiplantae</taxon>
        <taxon>Streptophyta</taxon>
        <taxon>Embryophyta</taxon>
        <taxon>Tracheophyta</taxon>
        <taxon>Spermatophyta</taxon>
        <taxon>Magnoliopsida</taxon>
        <taxon>eudicotyledons</taxon>
        <taxon>Gunneridae</taxon>
        <taxon>Pentapetalae</taxon>
        <taxon>rosids</taxon>
        <taxon>Vitales</taxon>
        <taxon>Vitaceae</taxon>
        <taxon>Viteae</taxon>
        <taxon>Vitis</taxon>
    </lineage>
</organism>
<evidence type="ECO:0000313" key="3">
    <source>
        <dbReference type="Proteomes" id="UP000288805"/>
    </source>
</evidence>
<sequence length="239" mass="25865">MSSKKKAASSARVGDAHEKSTDKLERKGVPRSILHSKWRNCGILNGEDVVSIEKVEQDIVIFSKEHFNAAAPVPSVGVVQGIPPFTKIPTRPSFIPISSGCWMGCSIINMLLQPRPHAVGDLTKGGAKGHVMVQGAWAGSKHPGRPFSSELFLEIPGPEKRDHLVDWVEKASFACLSKLFEIGRQGEALQDAAQCAEPDGGRPVSRKSMLSTFSPGKCQRRVVPGEHYTVKDLPILPGV</sequence>
<feature type="compositionally biased region" description="Basic and acidic residues" evidence="1">
    <location>
        <begin position="14"/>
        <end position="28"/>
    </location>
</feature>
<gene>
    <name evidence="2" type="ORF">CK203_030090</name>
</gene>
<accession>A0A438IK92</accession>
<proteinExistence type="predicted"/>